<name>A0A0E9Q7R4_ANGAN</name>
<dbReference type="AlphaFoldDB" id="A0A0E9Q7R4"/>
<protein>
    <submittedName>
        <fullName evidence="1">Uncharacterized protein</fullName>
    </submittedName>
</protein>
<accession>A0A0E9Q7R4</accession>
<organism evidence="1">
    <name type="scientific">Anguilla anguilla</name>
    <name type="common">European freshwater eel</name>
    <name type="synonym">Muraena anguilla</name>
    <dbReference type="NCBI Taxonomy" id="7936"/>
    <lineage>
        <taxon>Eukaryota</taxon>
        <taxon>Metazoa</taxon>
        <taxon>Chordata</taxon>
        <taxon>Craniata</taxon>
        <taxon>Vertebrata</taxon>
        <taxon>Euteleostomi</taxon>
        <taxon>Actinopterygii</taxon>
        <taxon>Neopterygii</taxon>
        <taxon>Teleostei</taxon>
        <taxon>Anguilliformes</taxon>
        <taxon>Anguillidae</taxon>
        <taxon>Anguilla</taxon>
    </lineage>
</organism>
<reference evidence="1" key="1">
    <citation type="submission" date="2014-11" db="EMBL/GenBank/DDBJ databases">
        <authorList>
            <person name="Amaro Gonzalez C."/>
        </authorList>
    </citation>
    <scope>NUCLEOTIDE SEQUENCE</scope>
</reference>
<evidence type="ECO:0000313" key="1">
    <source>
        <dbReference type="EMBL" id="JAH12916.1"/>
    </source>
</evidence>
<reference evidence="1" key="2">
    <citation type="journal article" date="2015" name="Fish Shellfish Immunol.">
        <title>Early steps in the European eel (Anguilla anguilla)-Vibrio vulnificus interaction in the gills: Role of the RtxA13 toxin.</title>
        <authorList>
            <person name="Callol A."/>
            <person name="Pajuelo D."/>
            <person name="Ebbesson L."/>
            <person name="Teles M."/>
            <person name="MacKenzie S."/>
            <person name="Amaro C."/>
        </authorList>
    </citation>
    <scope>NUCLEOTIDE SEQUENCE</scope>
</reference>
<sequence>MLQFNLLTSLSKHEIPIQERKKNRTNREQISVSSFSVHFLSVR</sequence>
<proteinExistence type="predicted"/>
<dbReference type="EMBL" id="GBXM01095661">
    <property type="protein sequence ID" value="JAH12916.1"/>
    <property type="molecule type" value="Transcribed_RNA"/>
</dbReference>